<dbReference type="RefSeq" id="WP_266346269.1">
    <property type="nucleotide sequence ID" value="NZ_JAPKNH010000015.1"/>
</dbReference>
<protein>
    <submittedName>
        <fullName evidence="1">Recombination protein NinB</fullName>
    </submittedName>
</protein>
<reference evidence="2" key="1">
    <citation type="journal article" date="2019" name="Int. J. Syst. Evol. Microbiol.">
        <title>The Global Catalogue of Microorganisms (GCM) 10K type strain sequencing project: providing services to taxonomists for standard genome sequencing and annotation.</title>
        <authorList>
            <consortium name="The Broad Institute Genomics Platform"/>
            <consortium name="The Broad Institute Genome Sequencing Center for Infectious Disease"/>
            <person name="Wu L."/>
            <person name="Ma J."/>
        </authorList>
    </citation>
    <scope>NUCLEOTIDE SEQUENCE [LARGE SCALE GENOMIC DNA]</scope>
    <source>
        <strain evidence="2">KACC 12633</strain>
    </source>
</reference>
<dbReference type="Proteomes" id="UP001596150">
    <property type="component" value="Unassembled WGS sequence"/>
</dbReference>
<dbReference type="InterPro" id="IPR008711">
    <property type="entry name" value="Recombinase_NinB"/>
</dbReference>
<evidence type="ECO:0000313" key="1">
    <source>
        <dbReference type="EMBL" id="MFC5518978.1"/>
    </source>
</evidence>
<name>A0ABW0Q3N6_9HYPH</name>
<sequence>MAQTVILRGDVQRAFAKKLIDKAPANAVVRVKEAKRSDAQNDKMWAMLADVSRSKPEGRQWADETWKCAFMHALGHQVKFAEGLDGSGPFPLGFRSSRLTVRQMADLITYMQEYGDRHGVRWSDEWAEQQRDAA</sequence>
<dbReference type="EMBL" id="JBHSML010000031">
    <property type="protein sequence ID" value="MFC5518978.1"/>
    <property type="molecule type" value="Genomic_DNA"/>
</dbReference>
<proteinExistence type="predicted"/>
<dbReference type="Gene3D" id="1.10.3790.10">
    <property type="entry name" value="NinB"/>
    <property type="match status" value="1"/>
</dbReference>
<dbReference type="InterPro" id="IPR036619">
    <property type="entry name" value="NinB_sf"/>
</dbReference>
<organism evidence="1 2">
    <name type="scientific">Kaistia terrae</name>
    <dbReference type="NCBI Taxonomy" id="537017"/>
    <lineage>
        <taxon>Bacteria</taxon>
        <taxon>Pseudomonadati</taxon>
        <taxon>Pseudomonadota</taxon>
        <taxon>Alphaproteobacteria</taxon>
        <taxon>Hyphomicrobiales</taxon>
        <taxon>Kaistiaceae</taxon>
        <taxon>Kaistia</taxon>
    </lineage>
</organism>
<dbReference type="Pfam" id="PF05772">
    <property type="entry name" value="NinB"/>
    <property type="match status" value="1"/>
</dbReference>
<comment type="caution">
    <text evidence="1">The sequence shown here is derived from an EMBL/GenBank/DDBJ whole genome shotgun (WGS) entry which is preliminary data.</text>
</comment>
<accession>A0ABW0Q3N6</accession>
<gene>
    <name evidence="1" type="ORF">ACFPP9_24660</name>
</gene>
<evidence type="ECO:0000313" key="2">
    <source>
        <dbReference type="Proteomes" id="UP001596150"/>
    </source>
</evidence>
<keyword evidence="2" id="KW-1185">Reference proteome</keyword>
<dbReference type="SUPFAM" id="SSF103370">
    <property type="entry name" value="NinB"/>
    <property type="match status" value="1"/>
</dbReference>